<protein>
    <submittedName>
        <fullName evidence="2">Dinitrogenase iron-molybdenum cofactor</fullName>
    </submittedName>
</protein>
<comment type="caution">
    <text evidence="2">The sequence shown here is derived from an EMBL/GenBank/DDBJ whole genome shotgun (WGS) entry which is preliminary data.</text>
</comment>
<dbReference type="InterPro" id="IPR003731">
    <property type="entry name" value="Di-Nase_FeMo-co_biosynth"/>
</dbReference>
<dbReference type="CDD" id="cd00851">
    <property type="entry name" value="MTH1175"/>
    <property type="match status" value="1"/>
</dbReference>
<dbReference type="STRING" id="36847.CLNEO_24440"/>
<sequence length="115" mass="12042">MKIAIAVEQKTVSAHFGKCPEFLIADIKGGKLIQSETLLIPKHSPGSVPELLHSKKIQRILCGGMGTTAAAFFHTYGIQVITGVTGDVNQALNAFMNGTLLANGPSFCTPGSKGC</sequence>
<name>A0A136WC45_9FIRM</name>
<reference evidence="2 3" key="1">
    <citation type="submission" date="2016-01" db="EMBL/GenBank/DDBJ databases">
        <title>Genome sequence of Clostridium neopropionicum X4, DSM-3847.</title>
        <authorList>
            <person name="Poehlein A."/>
            <person name="Beck M.H."/>
            <person name="Bengelsdorf F.R."/>
            <person name="Daniel R."/>
            <person name="Duerre P."/>
        </authorList>
    </citation>
    <scope>NUCLEOTIDE SEQUENCE [LARGE SCALE GENOMIC DNA]</scope>
    <source>
        <strain evidence="2 3">DSM-3847</strain>
    </source>
</reference>
<dbReference type="Gene3D" id="3.30.420.130">
    <property type="entry name" value="Dinitrogenase iron-molybdenum cofactor biosynthesis domain"/>
    <property type="match status" value="1"/>
</dbReference>
<keyword evidence="3" id="KW-1185">Reference proteome</keyword>
<dbReference type="InterPro" id="IPR033913">
    <property type="entry name" value="MTH1175_dom"/>
</dbReference>
<dbReference type="AlphaFoldDB" id="A0A136WC45"/>
<evidence type="ECO:0000259" key="1">
    <source>
        <dbReference type="Pfam" id="PF02579"/>
    </source>
</evidence>
<feature type="domain" description="Dinitrogenase iron-molybdenum cofactor biosynthesis" evidence="1">
    <location>
        <begin position="9"/>
        <end position="96"/>
    </location>
</feature>
<dbReference type="SUPFAM" id="SSF53146">
    <property type="entry name" value="Nitrogenase accessory factor-like"/>
    <property type="match status" value="1"/>
</dbReference>
<dbReference type="Pfam" id="PF02579">
    <property type="entry name" value="Nitro_FeMo-Co"/>
    <property type="match status" value="1"/>
</dbReference>
<dbReference type="Proteomes" id="UP000070539">
    <property type="component" value="Unassembled WGS sequence"/>
</dbReference>
<proteinExistence type="predicted"/>
<dbReference type="EMBL" id="LRVM01000010">
    <property type="protein sequence ID" value="KXL52095.1"/>
    <property type="molecule type" value="Genomic_DNA"/>
</dbReference>
<dbReference type="RefSeq" id="WP_066089574.1">
    <property type="nucleotide sequence ID" value="NZ_LRVM01000010.1"/>
</dbReference>
<dbReference type="InterPro" id="IPR036105">
    <property type="entry name" value="DiNase_FeMo-co_biosyn_sf"/>
</dbReference>
<gene>
    <name evidence="2" type="ORF">CLNEO_24440</name>
</gene>
<dbReference type="PANTHER" id="PTHR42983:SF1">
    <property type="entry name" value="IRON-MOLYBDENUM PROTEIN"/>
    <property type="match status" value="1"/>
</dbReference>
<dbReference type="OrthoDB" id="280278at2"/>
<dbReference type="PANTHER" id="PTHR42983">
    <property type="entry name" value="DINITROGENASE IRON-MOLYBDENUM COFACTOR PROTEIN-RELATED"/>
    <property type="match status" value="1"/>
</dbReference>
<accession>A0A136WC45</accession>
<organism evidence="2 3">
    <name type="scientific">Anaerotignum neopropionicum</name>
    <dbReference type="NCBI Taxonomy" id="36847"/>
    <lineage>
        <taxon>Bacteria</taxon>
        <taxon>Bacillati</taxon>
        <taxon>Bacillota</taxon>
        <taxon>Clostridia</taxon>
        <taxon>Lachnospirales</taxon>
        <taxon>Anaerotignaceae</taxon>
        <taxon>Anaerotignum</taxon>
    </lineage>
</organism>
<evidence type="ECO:0000313" key="2">
    <source>
        <dbReference type="EMBL" id="KXL52095.1"/>
    </source>
</evidence>
<evidence type="ECO:0000313" key="3">
    <source>
        <dbReference type="Proteomes" id="UP000070539"/>
    </source>
</evidence>